<protein>
    <submittedName>
        <fullName evidence="2">Uncharacterized protein</fullName>
    </submittedName>
</protein>
<feature type="region of interest" description="Disordered" evidence="1">
    <location>
        <begin position="116"/>
        <end position="135"/>
    </location>
</feature>
<dbReference type="AlphaFoldDB" id="A0A2G9I7B9"/>
<name>A0A2G9I7B9_9LAMI</name>
<evidence type="ECO:0000313" key="3">
    <source>
        <dbReference type="Proteomes" id="UP000231279"/>
    </source>
</evidence>
<accession>A0A2G9I7B9</accession>
<evidence type="ECO:0000313" key="2">
    <source>
        <dbReference type="EMBL" id="PIN25641.1"/>
    </source>
</evidence>
<organism evidence="2 3">
    <name type="scientific">Handroanthus impetiginosus</name>
    <dbReference type="NCBI Taxonomy" id="429701"/>
    <lineage>
        <taxon>Eukaryota</taxon>
        <taxon>Viridiplantae</taxon>
        <taxon>Streptophyta</taxon>
        <taxon>Embryophyta</taxon>
        <taxon>Tracheophyta</taxon>
        <taxon>Spermatophyta</taxon>
        <taxon>Magnoliopsida</taxon>
        <taxon>eudicotyledons</taxon>
        <taxon>Gunneridae</taxon>
        <taxon>Pentapetalae</taxon>
        <taxon>asterids</taxon>
        <taxon>lamiids</taxon>
        <taxon>Lamiales</taxon>
        <taxon>Bignoniaceae</taxon>
        <taxon>Crescentiina</taxon>
        <taxon>Tabebuia alliance</taxon>
        <taxon>Handroanthus</taxon>
    </lineage>
</organism>
<proteinExistence type="predicted"/>
<gene>
    <name evidence="2" type="ORF">CDL12_01618</name>
</gene>
<evidence type="ECO:0000256" key="1">
    <source>
        <dbReference type="SAM" id="MobiDB-lite"/>
    </source>
</evidence>
<sequence length="152" mass="17740">MAKNSLAIILKTNKLIGPNYHDWLRNLKIIFDSEKCIYRFVTSKKLFQMRMGERVSVHEHGLKMIGLVEKFSNLDVIMDNDLYVDLNEVTINKLVNMSDTAESTIKKDKPIILTSTSKARKDAKKGKKEKSFSFKREAIDDSRKWNQEKERE</sequence>
<comment type="caution">
    <text evidence="2">The sequence shown here is derived from an EMBL/GenBank/DDBJ whole genome shotgun (WGS) entry which is preliminary data.</text>
</comment>
<dbReference type="OrthoDB" id="1731532at2759"/>
<keyword evidence="3" id="KW-1185">Reference proteome</keyword>
<dbReference type="Proteomes" id="UP000231279">
    <property type="component" value="Unassembled WGS sequence"/>
</dbReference>
<dbReference type="EMBL" id="NKXS01000204">
    <property type="protein sequence ID" value="PIN25641.1"/>
    <property type="molecule type" value="Genomic_DNA"/>
</dbReference>
<reference evidence="3" key="1">
    <citation type="journal article" date="2018" name="Gigascience">
        <title>Genome assembly of the Pink Ipe (Handroanthus impetiginosus, Bignoniaceae), a highly valued, ecologically keystone Neotropical timber forest tree.</title>
        <authorList>
            <person name="Silva-Junior O.B."/>
            <person name="Grattapaglia D."/>
            <person name="Novaes E."/>
            <person name="Collevatti R.G."/>
        </authorList>
    </citation>
    <scope>NUCLEOTIDE SEQUENCE [LARGE SCALE GENOMIC DNA]</scope>
    <source>
        <strain evidence="3">cv. UFG-1</strain>
    </source>
</reference>